<dbReference type="PROSITE" id="PS51257">
    <property type="entry name" value="PROKAR_LIPOPROTEIN"/>
    <property type="match status" value="1"/>
</dbReference>
<dbReference type="Proteomes" id="UP000315369">
    <property type="component" value="Unassembled WGS sequence"/>
</dbReference>
<accession>A0A540WLH8</accession>
<evidence type="ECO:0000313" key="2">
    <source>
        <dbReference type="EMBL" id="TQF09697.1"/>
    </source>
</evidence>
<reference evidence="2 3" key="1">
    <citation type="submission" date="2019-06" db="EMBL/GenBank/DDBJ databases">
        <authorList>
            <person name="Livingstone P."/>
            <person name="Whitworth D."/>
        </authorList>
    </citation>
    <scope>NUCLEOTIDE SEQUENCE [LARGE SCALE GENOMIC DNA]</scope>
    <source>
        <strain evidence="2 3">AM401</strain>
    </source>
</reference>
<feature type="signal peptide" evidence="1">
    <location>
        <begin position="1"/>
        <end position="23"/>
    </location>
</feature>
<organism evidence="2 3">
    <name type="scientific">Myxococcus llanfairpwllgwyngyllgogerychwyrndrobwllllantysiliogogogochensis</name>
    <dbReference type="NCBI Taxonomy" id="2590453"/>
    <lineage>
        <taxon>Bacteria</taxon>
        <taxon>Pseudomonadati</taxon>
        <taxon>Myxococcota</taxon>
        <taxon>Myxococcia</taxon>
        <taxon>Myxococcales</taxon>
        <taxon>Cystobacterineae</taxon>
        <taxon>Myxococcaceae</taxon>
        <taxon>Myxococcus</taxon>
    </lineage>
</organism>
<proteinExistence type="predicted"/>
<sequence length="125" mass="13334">MRTQAALLLVLVAVASACGGAHGAASDPNQPPPPKTTVAVESRKLVDVNLYALTGTRRMRLGTVPGMSTRNFVLPPDMVGNTDRIRFGIEIIGTLGHKSLGSERGFESEQEMSVRPGDELSLTIY</sequence>
<dbReference type="EMBL" id="VIFM01000317">
    <property type="protein sequence ID" value="TQF09697.1"/>
    <property type="molecule type" value="Genomic_DNA"/>
</dbReference>
<evidence type="ECO:0008006" key="4">
    <source>
        <dbReference type="Google" id="ProtNLM"/>
    </source>
</evidence>
<evidence type="ECO:0000256" key="1">
    <source>
        <dbReference type="SAM" id="SignalP"/>
    </source>
</evidence>
<gene>
    <name evidence="2" type="ORF">FJV41_43270</name>
</gene>
<evidence type="ECO:0000313" key="3">
    <source>
        <dbReference type="Proteomes" id="UP000315369"/>
    </source>
</evidence>
<dbReference type="OrthoDB" id="5383237at2"/>
<comment type="caution">
    <text evidence="2">The sequence shown here is derived from an EMBL/GenBank/DDBJ whole genome shotgun (WGS) entry which is preliminary data.</text>
</comment>
<protein>
    <recommendedName>
        <fullName evidence="4">Lipoprotein</fullName>
    </recommendedName>
</protein>
<dbReference type="RefSeq" id="WP_141648481.1">
    <property type="nucleotide sequence ID" value="NZ_VIFM01000317.1"/>
</dbReference>
<dbReference type="AlphaFoldDB" id="A0A540WLH8"/>
<feature type="chain" id="PRO_5022238415" description="Lipoprotein" evidence="1">
    <location>
        <begin position="24"/>
        <end position="125"/>
    </location>
</feature>
<keyword evidence="1" id="KW-0732">Signal</keyword>
<keyword evidence="3" id="KW-1185">Reference proteome</keyword>
<name>A0A540WLH8_9BACT</name>